<dbReference type="PROSITE" id="PS50113">
    <property type="entry name" value="PAC"/>
    <property type="match status" value="3"/>
</dbReference>
<dbReference type="PANTHER" id="PTHR43304">
    <property type="entry name" value="PHYTOCHROME-LIKE PROTEIN CPH1"/>
    <property type="match status" value="1"/>
</dbReference>
<dbReference type="SUPFAM" id="SSF55874">
    <property type="entry name" value="ATPase domain of HSP90 chaperone/DNA topoisomerase II/histidine kinase"/>
    <property type="match status" value="1"/>
</dbReference>
<keyword evidence="7" id="KW-0472">Membrane</keyword>
<dbReference type="Pfam" id="PF08447">
    <property type="entry name" value="PAS_3"/>
    <property type="match status" value="2"/>
</dbReference>
<keyword evidence="6" id="KW-0902">Two-component regulatory system</keyword>
<dbReference type="InterPro" id="IPR052162">
    <property type="entry name" value="Sensor_kinase/Photoreceptor"/>
</dbReference>
<dbReference type="RefSeq" id="WP_100340779.1">
    <property type="nucleotide sequence ID" value="NZ_PGFJ01000001.1"/>
</dbReference>
<keyword evidence="5" id="KW-0418">Kinase</keyword>
<dbReference type="InterPro" id="IPR004358">
    <property type="entry name" value="Sig_transdc_His_kin-like_C"/>
</dbReference>
<dbReference type="EMBL" id="PGFJ01000001">
    <property type="protein sequence ID" value="PJJ84594.1"/>
    <property type="molecule type" value="Genomic_DNA"/>
</dbReference>
<keyword evidence="12" id="KW-1185">Reference proteome</keyword>
<dbReference type="InterPro" id="IPR036097">
    <property type="entry name" value="HisK_dim/P_sf"/>
</dbReference>
<dbReference type="PRINTS" id="PR00344">
    <property type="entry name" value="BCTRLSENSOR"/>
</dbReference>
<dbReference type="SUPFAM" id="SSF47384">
    <property type="entry name" value="Homodimeric domain of signal transducing histidine kinase"/>
    <property type="match status" value="1"/>
</dbReference>
<dbReference type="SUPFAM" id="SSF55785">
    <property type="entry name" value="PYP-like sensor domain (PAS domain)"/>
    <property type="match status" value="4"/>
</dbReference>
<evidence type="ECO:0000259" key="8">
    <source>
        <dbReference type="PROSITE" id="PS50109"/>
    </source>
</evidence>
<dbReference type="InterPro" id="IPR000014">
    <property type="entry name" value="PAS"/>
</dbReference>
<dbReference type="Gene3D" id="3.30.565.10">
    <property type="entry name" value="Histidine kinase-like ATPase, C-terminal domain"/>
    <property type="match status" value="1"/>
</dbReference>
<dbReference type="InterPro" id="IPR001610">
    <property type="entry name" value="PAC"/>
</dbReference>
<evidence type="ECO:0000259" key="9">
    <source>
        <dbReference type="PROSITE" id="PS50112"/>
    </source>
</evidence>
<dbReference type="SMART" id="SM00387">
    <property type="entry name" value="HATPase_c"/>
    <property type="match status" value="1"/>
</dbReference>
<evidence type="ECO:0000256" key="4">
    <source>
        <dbReference type="ARBA" id="ARBA00022679"/>
    </source>
</evidence>
<dbReference type="InterPro" id="IPR013655">
    <property type="entry name" value="PAS_fold_3"/>
</dbReference>
<feature type="domain" description="PAC" evidence="10">
    <location>
        <begin position="486"/>
        <end position="539"/>
    </location>
</feature>
<evidence type="ECO:0000313" key="12">
    <source>
        <dbReference type="Proteomes" id="UP000242687"/>
    </source>
</evidence>
<dbReference type="EC" id="2.7.13.3" evidence="2"/>
<evidence type="ECO:0000256" key="3">
    <source>
        <dbReference type="ARBA" id="ARBA00022553"/>
    </source>
</evidence>
<feature type="domain" description="PAC" evidence="10">
    <location>
        <begin position="355"/>
        <end position="407"/>
    </location>
</feature>
<proteinExistence type="predicted"/>
<feature type="domain" description="PAS" evidence="9">
    <location>
        <begin position="282"/>
        <end position="353"/>
    </location>
</feature>
<dbReference type="CDD" id="cd00075">
    <property type="entry name" value="HATPase"/>
    <property type="match status" value="1"/>
</dbReference>
<dbReference type="Gene3D" id="2.10.70.100">
    <property type="match status" value="2"/>
</dbReference>
<dbReference type="InterPro" id="IPR005467">
    <property type="entry name" value="His_kinase_dom"/>
</dbReference>
<dbReference type="CDD" id="cd00130">
    <property type="entry name" value="PAS"/>
    <property type="match status" value="3"/>
</dbReference>
<reference evidence="11 12" key="1">
    <citation type="submission" date="2017-11" db="EMBL/GenBank/DDBJ databases">
        <title>Genomic Encyclopedia of Archaeal and Bacterial Type Strains, Phase II (KMG-II): From Individual Species to Whole Genera.</title>
        <authorList>
            <person name="Goeker M."/>
        </authorList>
    </citation>
    <scope>NUCLEOTIDE SEQUENCE [LARGE SCALE GENOMIC DNA]</scope>
    <source>
        <strain evidence="11 12">DSM 28175</strain>
    </source>
</reference>
<dbReference type="Pfam" id="PF02518">
    <property type="entry name" value="HATPase_c"/>
    <property type="match status" value="1"/>
</dbReference>
<dbReference type="Gene3D" id="3.30.450.20">
    <property type="entry name" value="PAS domain"/>
    <property type="match status" value="4"/>
</dbReference>
<evidence type="ECO:0000313" key="11">
    <source>
        <dbReference type="EMBL" id="PJJ84594.1"/>
    </source>
</evidence>
<dbReference type="Pfam" id="PF13426">
    <property type="entry name" value="PAS_9"/>
    <property type="match status" value="1"/>
</dbReference>
<dbReference type="FunFam" id="3.30.565.10:FF:000006">
    <property type="entry name" value="Sensor histidine kinase WalK"/>
    <property type="match status" value="1"/>
</dbReference>
<dbReference type="InterPro" id="IPR003594">
    <property type="entry name" value="HATPase_dom"/>
</dbReference>
<gene>
    <name evidence="11" type="ORF">CLV57_1608</name>
</gene>
<dbReference type="Gene3D" id="1.10.287.130">
    <property type="match status" value="1"/>
</dbReference>
<dbReference type="SMART" id="SM00091">
    <property type="entry name" value="PAS"/>
    <property type="match status" value="4"/>
</dbReference>
<feature type="domain" description="Histidine kinase" evidence="8">
    <location>
        <begin position="543"/>
        <end position="759"/>
    </location>
</feature>
<feature type="domain" description="PAS" evidence="9">
    <location>
        <begin position="408"/>
        <end position="484"/>
    </location>
</feature>
<dbReference type="InterPro" id="IPR003661">
    <property type="entry name" value="HisK_dim/P_dom"/>
</dbReference>
<sequence>MQQLPPTSAGFNEKLFLHTFQLAGTSVIINACKLYTIVAASNSFAKTFGFEPTDLEGKYFFDIFLDNNNGAITILKSNFNMVVAEKSRSQVAAYPVNSLMGASTVSYWSATNVPLLDENGEVAYIIHTPVNITDQINLKHEQAARMLNLQIQQERMNELFMKAPVGVTFLNSNNFIIEYANSAICEMWNRYLSEDVVGKPVFDVVLEAAELRIILEKVVRTGNHFTATDAPVLLGRNGEIKTCYFDLIFEPLRDGENVVSGIICIAVDVTEKVEARLKLEDAEQRLRLATEATGLGTWDLDLRTERIIYSPWIAEIFGFSVEQELTHRQMFDCIHPDDIAMVRKAFETAIQSGRYFYEARIVWSDGTIRWIRTIGKVIYNNRHEPVRMLGTINDVTAQRSIINELKASEENLRLATEAAELGTFDLDLIKGTMDWDKRCRELFGIYTPRPVNYQHDFLTGLHPDDRERVAAVIANCMNKSVNNGDYDVEYRTIGVEDEKLRWIRAKGKVFFDEGDRPVRFMGAVIDITENKLDEIRKNDFIAMASHELKTPLTSLKAYIQLLLMKARKTDNEFLISSLKKSENQVNKMTSLIYGFLDLSKIEAGKLKLNLSEFDMNTVIEEVIAESEPIAPGYTIQFERTTVLNIKADAEKISQVLVNFISNAVKYSPKHSTIKVVAMQKDGFVKVAVHDEGIGIDSESQRHIFERFYRVDHPETKGFSGFGIGLYLSAEIIKLHKGVIGVESKENEGSAFYFELPVNF</sequence>
<dbReference type="InterPro" id="IPR035965">
    <property type="entry name" value="PAS-like_dom_sf"/>
</dbReference>
<dbReference type="NCBIfam" id="TIGR00229">
    <property type="entry name" value="sensory_box"/>
    <property type="match status" value="1"/>
</dbReference>
<keyword evidence="4" id="KW-0808">Transferase</keyword>
<comment type="caution">
    <text evidence="11">The sequence shown here is derived from an EMBL/GenBank/DDBJ whole genome shotgun (WGS) entry which is preliminary data.</text>
</comment>
<comment type="catalytic activity">
    <reaction evidence="1">
        <text>ATP + protein L-histidine = ADP + protein N-phospho-L-histidine.</text>
        <dbReference type="EC" id="2.7.13.3"/>
    </reaction>
</comment>
<dbReference type="PROSITE" id="PS50109">
    <property type="entry name" value="HIS_KIN"/>
    <property type="match status" value="1"/>
</dbReference>
<dbReference type="GO" id="GO:0000155">
    <property type="term" value="F:phosphorelay sensor kinase activity"/>
    <property type="evidence" value="ECO:0007669"/>
    <property type="project" value="InterPro"/>
</dbReference>
<evidence type="ECO:0000256" key="1">
    <source>
        <dbReference type="ARBA" id="ARBA00000085"/>
    </source>
</evidence>
<name>A0A2H9VUU3_9SPHI</name>
<accession>A0A2H9VUU3</accession>
<dbReference type="InterPro" id="IPR013656">
    <property type="entry name" value="PAS_4"/>
</dbReference>
<dbReference type="AlphaFoldDB" id="A0A2H9VUU3"/>
<dbReference type="SMART" id="SM00086">
    <property type="entry name" value="PAC"/>
    <property type="match status" value="2"/>
</dbReference>
<dbReference type="FunFam" id="1.10.287.130:FF:000001">
    <property type="entry name" value="Two-component sensor histidine kinase"/>
    <property type="match status" value="1"/>
</dbReference>
<dbReference type="Proteomes" id="UP000242687">
    <property type="component" value="Unassembled WGS sequence"/>
</dbReference>
<dbReference type="PROSITE" id="PS50112">
    <property type="entry name" value="PAS"/>
    <property type="match status" value="2"/>
</dbReference>
<protein>
    <recommendedName>
        <fullName evidence="2">histidine kinase</fullName>
        <ecNumber evidence="2">2.7.13.3</ecNumber>
    </recommendedName>
</protein>
<dbReference type="SMART" id="SM00388">
    <property type="entry name" value="HisKA"/>
    <property type="match status" value="1"/>
</dbReference>
<dbReference type="InterPro" id="IPR000700">
    <property type="entry name" value="PAS-assoc_C"/>
</dbReference>
<dbReference type="Pfam" id="PF08448">
    <property type="entry name" value="PAS_4"/>
    <property type="match status" value="1"/>
</dbReference>
<evidence type="ECO:0000256" key="2">
    <source>
        <dbReference type="ARBA" id="ARBA00012438"/>
    </source>
</evidence>
<evidence type="ECO:0000256" key="7">
    <source>
        <dbReference type="ARBA" id="ARBA00023136"/>
    </source>
</evidence>
<organism evidence="11 12">
    <name type="scientific">Mucilaginibacter auburnensis</name>
    <dbReference type="NCBI Taxonomy" id="1457233"/>
    <lineage>
        <taxon>Bacteria</taxon>
        <taxon>Pseudomonadati</taxon>
        <taxon>Bacteroidota</taxon>
        <taxon>Sphingobacteriia</taxon>
        <taxon>Sphingobacteriales</taxon>
        <taxon>Sphingobacteriaceae</taxon>
        <taxon>Mucilaginibacter</taxon>
    </lineage>
</organism>
<evidence type="ECO:0000256" key="6">
    <source>
        <dbReference type="ARBA" id="ARBA00023012"/>
    </source>
</evidence>
<keyword evidence="3" id="KW-0597">Phosphoprotein</keyword>
<dbReference type="OrthoDB" id="9813151at2"/>
<evidence type="ECO:0000259" key="10">
    <source>
        <dbReference type="PROSITE" id="PS50113"/>
    </source>
</evidence>
<evidence type="ECO:0000256" key="5">
    <source>
        <dbReference type="ARBA" id="ARBA00022777"/>
    </source>
</evidence>
<feature type="domain" description="PAC" evidence="10">
    <location>
        <begin position="226"/>
        <end position="281"/>
    </location>
</feature>
<dbReference type="CDD" id="cd00082">
    <property type="entry name" value="HisKA"/>
    <property type="match status" value="1"/>
</dbReference>
<dbReference type="PANTHER" id="PTHR43304:SF1">
    <property type="entry name" value="PAC DOMAIN-CONTAINING PROTEIN"/>
    <property type="match status" value="1"/>
</dbReference>
<dbReference type="Pfam" id="PF00512">
    <property type="entry name" value="HisKA"/>
    <property type="match status" value="1"/>
</dbReference>
<dbReference type="InterPro" id="IPR036890">
    <property type="entry name" value="HATPase_C_sf"/>
</dbReference>